<accession>A0A0F9V9M4</accession>
<name>A0A0F9V9M4_9ZZZZ</name>
<dbReference type="EMBL" id="LAZR01000620">
    <property type="protein sequence ID" value="KKN62538.1"/>
    <property type="molecule type" value="Genomic_DNA"/>
</dbReference>
<gene>
    <name evidence="2" type="ORF">LCGC14_0510850</name>
</gene>
<proteinExistence type="predicted"/>
<organism evidence="2">
    <name type="scientific">marine sediment metagenome</name>
    <dbReference type="NCBI Taxonomy" id="412755"/>
    <lineage>
        <taxon>unclassified sequences</taxon>
        <taxon>metagenomes</taxon>
        <taxon>ecological metagenomes</taxon>
    </lineage>
</organism>
<comment type="caution">
    <text evidence="2">The sequence shown here is derived from an EMBL/GenBank/DDBJ whole genome shotgun (WGS) entry which is preliminary data.</text>
</comment>
<feature type="region of interest" description="Disordered" evidence="1">
    <location>
        <begin position="133"/>
        <end position="157"/>
    </location>
</feature>
<dbReference type="AlphaFoldDB" id="A0A0F9V9M4"/>
<protein>
    <submittedName>
        <fullName evidence="2">Uncharacterized protein</fullName>
    </submittedName>
</protein>
<feature type="compositionally biased region" description="Acidic residues" evidence="1">
    <location>
        <begin position="253"/>
        <end position="264"/>
    </location>
</feature>
<reference evidence="2" key="1">
    <citation type="journal article" date="2015" name="Nature">
        <title>Complex archaea that bridge the gap between prokaryotes and eukaryotes.</title>
        <authorList>
            <person name="Spang A."/>
            <person name="Saw J.H."/>
            <person name="Jorgensen S.L."/>
            <person name="Zaremba-Niedzwiedzka K."/>
            <person name="Martijn J."/>
            <person name="Lind A.E."/>
            <person name="van Eijk R."/>
            <person name="Schleper C."/>
            <person name="Guy L."/>
            <person name="Ettema T.J."/>
        </authorList>
    </citation>
    <scope>NUCLEOTIDE SEQUENCE</scope>
</reference>
<sequence length="296" mass="32562">MGNFTPAKRHFVLSATPPADDYAPSESHWTERGVDRLYVGDFIRIRQGDRVLKGAGSHGQRIWNKTVRPDGSEITERVETATYAVVTRIGQKRGVPTAFYKVLSTTSADRTSPAGSLGIPAVLTDNAWPASKRQREVRRLAGSGPTAEERAAPDPVAHSLKMRQAEFAGLLKATEAAGGIDDLMHGDPYRDDRTPVSIEMIEGWRDGVTEPPSWAFSVLRRLKIADEKFVAEASEDPGDIELRGESSVPDLDTYQDSEDLDDDPIPARVDDDIEDLGYIPDPDAEDDEDDFRIAAE</sequence>
<feature type="region of interest" description="Disordered" evidence="1">
    <location>
        <begin position="235"/>
        <end position="296"/>
    </location>
</feature>
<evidence type="ECO:0000313" key="2">
    <source>
        <dbReference type="EMBL" id="KKN62538.1"/>
    </source>
</evidence>
<evidence type="ECO:0000256" key="1">
    <source>
        <dbReference type="SAM" id="MobiDB-lite"/>
    </source>
</evidence>